<dbReference type="InterPro" id="IPR050411">
    <property type="entry name" value="AlphaKG_dependent_hydroxylases"/>
</dbReference>
<dbReference type="Proteomes" id="UP001378592">
    <property type="component" value="Unassembled WGS sequence"/>
</dbReference>
<comment type="pathway">
    <text evidence="3">Amine and polyamine biosynthesis; carnitine biosynthesis.</text>
</comment>
<keyword evidence="8" id="KW-0124">Carnitine biosynthesis</keyword>
<dbReference type="FunFam" id="3.60.130.10:FF:000001">
    <property type="entry name" value="Trimethyllysine dioxygenase, mitochondrial"/>
    <property type="match status" value="1"/>
</dbReference>
<feature type="domain" description="Gamma-butyrobetaine hydroxylase-like N-terminal" evidence="18">
    <location>
        <begin position="77"/>
        <end position="140"/>
    </location>
</feature>
<dbReference type="InterPro" id="IPR012776">
    <property type="entry name" value="Trimethyllysine_dOase"/>
</dbReference>
<dbReference type="CDD" id="cd00250">
    <property type="entry name" value="CAS_like"/>
    <property type="match status" value="1"/>
</dbReference>
<evidence type="ECO:0000256" key="9">
    <source>
        <dbReference type="ARBA" id="ARBA00022964"/>
    </source>
</evidence>
<comment type="caution">
    <text evidence="19">The sequence shown here is derived from an EMBL/GenBank/DDBJ whole genome shotgun (WGS) entry which is preliminary data.</text>
</comment>
<organism evidence="19 20">
    <name type="scientific">Gryllus longicercus</name>
    <dbReference type="NCBI Taxonomy" id="2509291"/>
    <lineage>
        <taxon>Eukaryota</taxon>
        <taxon>Metazoa</taxon>
        <taxon>Ecdysozoa</taxon>
        <taxon>Arthropoda</taxon>
        <taxon>Hexapoda</taxon>
        <taxon>Insecta</taxon>
        <taxon>Pterygota</taxon>
        <taxon>Neoptera</taxon>
        <taxon>Polyneoptera</taxon>
        <taxon>Orthoptera</taxon>
        <taxon>Ensifera</taxon>
        <taxon>Gryllidea</taxon>
        <taxon>Grylloidea</taxon>
        <taxon>Gryllidae</taxon>
        <taxon>Gryllinae</taxon>
        <taxon>Gryllus</taxon>
    </lineage>
</organism>
<dbReference type="InterPro" id="IPR003819">
    <property type="entry name" value="TauD/TfdA-like"/>
</dbReference>
<dbReference type="Pfam" id="PF02668">
    <property type="entry name" value="TauD"/>
    <property type="match status" value="1"/>
</dbReference>
<dbReference type="InterPro" id="IPR010376">
    <property type="entry name" value="GBBH-like_N"/>
</dbReference>
<dbReference type="InterPro" id="IPR042098">
    <property type="entry name" value="TauD-like_sf"/>
</dbReference>
<dbReference type="GO" id="GO:0005506">
    <property type="term" value="F:iron ion binding"/>
    <property type="evidence" value="ECO:0007669"/>
    <property type="project" value="InterPro"/>
</dbReference>
<dbReference type="GO" id="GO:0005739">
    <property type="term" value="C:mitochondrion"/>
    <property type="evidence" value="ECO:0007669"/>
    <property type="project" value="TreeGrafter"/>
</dbReference>
<evidence type="ECO:0000256" key="1">
    <source>
        <dbReference type="ARBA" id="ARBA00001954"/>
    </source>
</evidence>
<dbReference type="FunFam" id="3.30.2020.30:FF:000002">
    <property type="entry name" value="Putative gamma-butyrobetaine dioxygenase"/>
    <property type="match status" value="1"/>
</dbReference>
<dbReference type="AlphaFoldDB" id="A0AAN9Z4A4"/>
<keyword evidence="7" id="KW-0479">Metal-binding</keyword>
<evidence type="ECO:0000259" key="17">
    <source>
        <dbReference type="Pfam" id="PF02668"/>
    </source>
</evidence>
<evidence type="ECO:0000256" key="11">
    <source>
        <dbReference type="ARBA" id="ARBA00023004"/>
    </source>
</evidence>
<evidence type="ECO:0000256" key="14">
    <source>
        <dbReference type="ARBA" id="ARBA00032283"/>
    </source>
</evidence>
<evidence type="ECO:0000256" key="12">
    <source>
        <dbReference type="ARBA" id="ARBA00030363"/>
    </source>
</evidence>
<dbReference type="Pfam" id="PF06155">
    <property type="entry name" value="GBBH-like_N"/>
    <property type="match status" value="1"/>
</dbReference>
<evidence type="ECO:0000256" key="7">
    <source>
        <dbReference type="ARBA" id="ARBA00022723"/>
    </source>
</evidence>
<accession>A0AAN9Z4A4</accession>
<evidence type="ECO:0000259" key="18">
    <source>
        <dbReference type="Pfam" id="PF06155"/>
    </source>
</evidence>
<protein>
    <recommendedName>
        <fullName evidence="6">Trimethyllysine dioxygenase, mitochondrial</fullName>
        <ecNumber evidence="5">1.14.11.8</ecNumber>
    </recommendedName>
    <alternativeName>
        <fullName evidence="13">Epsilon-trimethyllysine 2-oxoglutarate dioxygenase</fullName>
    </alternativeName>
    <alternativeName>
        <fullName evidence="12">TML hydroxylase</fullName>
    </alternativeName>
    <alternativeName>
        <fullName evidence="14">TML-alpha-ketoglutarate dioxygenase</fullName>
    </alternativeName>
</protein>
<keyword evidence="20" id="KW-1185">Reference proteome</keyword>
<comment type="function">
    <text evidence="15">Converts trimethyllysine (TML) into hydroxytrimethyllysine (HTML).</text>
</comment>
<evidence type="ECO:0000313" key="20">
    <source>
        <dbReference type="Proteomes" id="UP001378592"/>
    </source>
</evidence>
<dbReference type="GO" id="GO:0050353">
    <property type="term" value="F:trimethyllysine dioxygenase activity"/>
    <property type="evidence" value="ECO:0007669"/>
    <property type="project" value="UniProtKB-EC"/>
</dbReference>
<keyword evidence="10" id="KW-0560">Oxidoreductase</keyword>
<evidence type="ECO:0000256" key="4">
    <source>
        <dbReference type="ARBA" id="ARBA00008654"/>
    </source>
</evidence>
<evidence type="ECO:0000313" key="19">
    <source>
        <dbReference type="EMBL" id="KAK7864016.1"/>
    </source>
</evidence>
<evidence type="ECO:0000256" key="15">
    <source>
        <dbReference type="ARBA" id="ARBA00046008"/>
    </source>
</evidence>
<dbReference type="GO" id="GO:0045329">
    <property type="term" value="P:carnitine biosynthetic process"/>
    <property type="evidence" value="ECO:0007669"/>
    <property type="project" value="UniProtKB-KW"/>
</dbReference>
<evidence type="ECO:0000256" key="10">
    <source>
        <dbReference type="ARBA" id="ARBA00023002"/>
    </source>
</evidence>
<dbReference type="PANTHER" id="PTHR10696:SF51">
    <property type="entry name" value="TRIMETHYLLYSINE DIOXYGENASE, MITOCHONDRIAL"/>
    <property type="match status" value="1"/>
</dbReference>
<comment type="catalytic activity">
    <reaction evidence="16">
        <text>N(6),N(6),N(6)-trimethyl-L-lysine + 2-oxoglutarate + O2 = (3S)-3-hydroxy-N(6),N(6),N(6)-trimethyl-L-lysine + succinate + CO2</text>
        <dbReference type="Rhea" id="RHEA:14181"/>
        <dbReference type="ChEBI" id="CHEBI:15379"/>
        <dbReference type="ChEBI" id="CHEBI:16526"/>
        <dbReference type="ChEBI" id="CHEBI:16810"/>
        <dbReference type="ChEBI" id="CHEBI:30031"/>
        <dbReference type="ChEBI" id="CHEBI:58100"/>
        <dbReference type="ChEBI" id="CHEBI:141499"/>
        <dbReference type="EC" id="1.14.11.8"/>
    </reaction>
</comment>
<evidence type="ECO:0000256" key="2">
    <source>
        <dbReference type="ARBA" id="ARBA00001961"/>
    </source>
</evidence>
<feature type="domain" description="TauD/TfdA-like" evidence="17">
    <location>
        <begin position="168"/>
        <end position="404"/>
    </location>
</feature>
<reference evidence="19 20" key="1">
    <citation type="submission" date="2024-03" db="EMBL/GenBank/DDBJ databases">
        <title>The genome assembly and annotation of the cricket Gryllus longicercus Weissman &amp; Gray.</title>
        <authorList>
            <person name="Szrajer S."/>
            <person name="Gray D."/>
            <person name="Ylla G."/>
        </authorList>
    </citation>
    <scope>NUCLEOTIDE SEQUENCE [LARGE SCALE GENOMIC DNA]</scope>
    <source>
        <strain evidence="19">DAG 2021-001</strain>
        <tissue evidence="19">Whole body minus gut</tissue>
    </source>
</reference>
<dbReference type="Gene3D" id="3.30.2020.30">
    <property type="match status" value="1"/>
</dbReference>
<dbReference type="PANTHER" id="PTHR10696">
    <property type="entry name" value="GAMMA-BUTYROBETAINE HYDROXYLASE-RELATED"/>
    <property type="match status" value="1"/>
</dbReference>
<evidence type="ECO:0000256" key="16">
    <source>
        <dbReference type="ARBA" id="ARBA00049334"/>
    </source>
</evidence>
<name>A0AAN9Z4A4_9ORTH</name>
<dbReference type="NCBIfam" id="TIGR02410">
    <property type="entry name" value="carnitine_TMLD"/>
    <property type="match status" value="1"/>
</dbReference>
<evidence type="ECO:0000256" key="6">
    <source>
        <dbReference type="ARBA" id="ARBA00016835"/>
    </source>
</evidence>
<comment type="similarity">
    <text evidence="4">Belongs to the gamma-BBH/TMLD family.</text>
</comment>
<gene>
    <name evidence="19" type="ORF">R5R35_000120</name>
</gene>
<sequence>MSLMMLKELIRNSRRINKYFCHNYHLQVHRNYNFSYDRLKEYRGDTPTRLLNSAAGNAVAYNNFITLDNSLNPKPLNFNLIWLRDHCRCPECYNYSTNQKRCSILDIAQNASVKECTVENNILKIIWTDNHKSTFSLEWLSQFYNNTKKCECPVLWNKRIMKSLNIKSIDVKDFLYSDKGILELLTSVLRFGVGFIKNVLPTKEATEQVIQKISHTQRTFFGDMWEFTDSLDHEDTAYTRDALGAHTDNTYFSEAAGLQVFHCLHHDGEGGETLLVDGFYVAKHLKEKYPTSYQRLTSTFIESEFKEAEKHYLACGPILKLNSITGELEQVRFNMYDRAPLKTVAMENMQDFYEDFINLSKIICDPQNEWWFKLQPGTVLIFNNWRVLHGRAAYTGHRRIAGCYIGYSDWHSKARTLGLL</sequence>
<evidence type="ECO:0000256" key="13">
    <source>
        <dbReference type="ARBA" id="ARBA00031778"/>
    </source>
</evidence>
<dbReference type="EC" id="1.14.11.8" evidence="5"/>
<dbReference type="Gene3D" id="3.60.130.10">
    <property type="entry name" value="Clavaminate synthase-like"/>
    <property type="match status" value="1"/>
</dbReference>
<keyword evidence="9" id="KW-0223">Dioxygenase</keyword>
<comment type="cofactor">
    <cofactor evidence="2">
        <name>L-ascorbate</name>
        <dbReference type="ChEBI" id="CHEBI:38290"/>
    </cofactor>
</comment>
<evidence type="ECO:0000256" key="3">
    <source>
        <dbReference type="ARBA" id="ARBA00005022"/>
    </source>
</evidence>
<comment type="cofactor">
    <cofactor evidence="1">
        <name>Fe(2+)</name>
        <dbReference type="ChEBI" id="CHEBI:29033"/>
    </cofactor>
</comment>
<dbReference type="SUPFAM" id="SSF51197">
    <property type="entry name" value="Clavaminate synthase-like"/>
    <property type="match status" value="1"/>
</dbReference>
<evidence type="ECO:0000256" key="8">
    <source>
        <dbReference type="ARBA" id="ARBA00022873"/>
    </source>
</evidence>
<evidence type="ECO:0000256" key="5">
    <source>
        <dbReference type="ARBA" id="ARBA00012267"/>
    </source>
</evidence>
<dbReference type="InterPro" id="IPR038492">
    <property type="entry name" value="GBBH-like_N_sf"/>
</dbReference>
<proteinExistence type="inferred from homology"/>
<keyword evidence="11" id="KW-0408">Iron</keyword>
<dbReference type="EMBL" id="JAZDUA010000214">
    <property type="protein sequence ID" value="KAK7864016.1"/>
    <property type="molecule type" value="Genomic_DNA"/>
</dbReference>